<dbReference type="Proteomes" id="UP000247346">
    <property type="component" value="Unassembled WGS sequence"/>
</dbReference>
<accession>A0A2P5Z457</accession>
<sequence length="222" mass="24244">MKKIITSTLAALGRASSAQADPVQTIDAKSIRFSMPTVAADQIDFVIPTKESFEGAPQFHEDEWRQLEFFPVARLQEIKRRLAEYKSFELGHRTQYGWTEIYARRLAPSEVVAGDDAVAQVGRVVGAKLAPSPILTTASRPLGQVKGGFTLTIGGGVFLYGIASQGEVVALGAMVERGGEDLKLTHAFAQLNKTYKLILVDWRSQLVLVSLALSGDVDVWRP</sequence>
<gene>
    <name evidence="2" type="ORF">XsacCFBP4641_10420</name>
</gene>
<evidence type="ECO:0000256" key="1">
    <source>
        <dbReference type="SAM" id="SignalP"/>
    </source>
</evidence>
<name>A0A2P5Z457_9XANT</name>
<dbReference type="EMBL" id="MDEK01000008">
    <property type="protein sequence ID" value="PPU82571.1"/>
    <property type="molecule type" value="Genomic_DNA"/>
</dbReference>
<keyword evidence="1" id="KW-0732">Signal</keyword>
<dbReference type="OrthoDB" id="5498775at2"/>
<feature type="signal peptide" evidence="1">
    <location>
        <begin position="1"/>
        <end position="20"/>
    </location>
</feature>
<comment type="caution">
    <text evidence="2">The sequence shown here is derived from an EMBL/GenBank/DDBJ whole genome shotgun (WGS) entry which is preliminary data.</text>
</comment>
<evidence type="ECO:0000313" key="3">
    <source>
        <dbReference type="Proteomes" id="UP000247346"/>
    </source>
</evidence>
<reference evidence="2 3" key="1">
    <citation type="submission" date="2016-08" db="EMBL/GenBank/DDBJ databases">
        <authorList>
            <person name="Seilhamer J.J."/>
        </authorList>
    </citation>
    <scope>NUCLEOTIDE SEQUENCE [LARGE SCALE GENOMIC DNA]</scope>
    <source>
        <strain evidence="2 3">CFBP4641</strain>
    </source>
</reference>
<feature type="chain" id="PRO_5015119482" evidence="1">
    <location>
        <begin position="21"/>
        <end position="222"/>
    </location>
</feature>
<dbReference type="RefSeq" id="WP_010340337.1">
    <property type="nucleotide sequence ID" value="NZ_CP132343.1"/>
</dbReference>
<dbReference type="AlphaFoldDB" id="A0A2P5Z457"/>
<proteinExistence type="predicted"/>
<dbReference type="GeneID" id="93880906"/>
<organism evidence="2 3">
    <name type="scientific">Xanthomonas sacchari</name>
    <dbReference type="NCBI Taxonomy" id="56458"/>
    <lineage>
        <taxon>Bacteria</taxon>
        <taxon>Pseudomonadati</taxon>
        <taxon>Pseudomonadota</taxon>
        <taxon>Gammaproteobacteria</taxon>
        <taxon>Lysobacterales</taxon>
        <taxon>Lysobacteraceae</taxon>
        <taxon>Xanthomonas</taxon>
    </lineage>
</organism>
<protein>
    <submittedName>
        <fullName evidence="2">Uncharacterized protein</fullName>
    </submittedName>
</protein>
<evidence type="ECO:0000313" key="2">
    <source>
        <dbReference type="EMBL" id="PPU82571.1"/>
    </source>
</evidence>